<dbReference type="AlphaFoldDB" id="A0A0K2VLQ0"/>
<accession>A0A0K2VLQ0</accession>
<evidence type="ECO:0000313" key="1">
    <source>
        <dbReference type="EMBL" id="CDW50971.1"/>
    </source>
</evidence>
<organism evidence="1">
    <name type="scientific">Lepeophtheirus salmonis</name>
    <name type="common">Salmon louse</name>
    <name type="synonym">Caligus salmonis</name>
    <dbReference type="NCBI Taxonomy" id="72036"/>
    <lineage>
        <taxon>Eukaryota</taxon>
        <taxon>Metazoa</taxon>
        <taxon>Ecdysozoa</taxon>
        <taxon>Arthropoda</taxon>
        <taxon>Crustacea</taxon>
        <taxon>Multicrustacea</taxon>
        <taxon>Hexanauplia</taxon>
        <taxon>Copepoda</taxon>
        <taxon>Siphonostomatoida</taxon>
        <taxon>Caligidae</taxon>
        <taxon>Lepeophtheirus</taxon>
    </lineage>
</organism>
<reference evidence="1" key="1">
    <citation type="submission" date="2014-05" db="EMBL/GenBank/DDBJ databases">
        <authorList>
            <person name="Chronopoulou M."/>
        </authorList>
    </citation>
    <scope>NUCLEOTIDE SEQUENCE</scope>
    <source>
        <tissue evidence="1">Whole organism</tissue>
    </source>
</reference>
<protein>
    <submittedName>
        <fullName evidence="1">Uncharacterized protein</fullName>
    </submittedName>
</protein>
<name>A0A0K2VLQ0_LEPSM</name>
<dbReference type="EMBL" id="HACA01033610">
    <property type="protein sequence ID" value="CDW50971.1"/>
    <property type="molecule type" value="Transcribed_RNA"/>
</dbReference>
<feature type="non-terminal residue" evidence="1">
    <location>
        <position position="1"/>
    </location>
</feature>
<proteinExistence type="predicted"/>
<sequence length="36" mass="4502">SDKYLSWFWFLRIVLNYQATEVLLYRRNVPWSLPLN</sequence>